<keyword evidence="6" id="KW-0375">Hydrogen ion transport</keyword>
<evidence type="ECO:0000256" key="11">
    <source>
        <dbReference type="RuleBase" id="RU004450"/>
    </source>
</evidence>
<evidence type="ECO:0000256" key="7">
    <source>
        <dbReference type="ARBA" id="ARBA00022989"/>
    </source>
</evidence>
<dbReference type="Pfam" id="PF00119">
    <property type="entry name" value="ATP-synt_A"/>
    <property type="match status" value="1"/>
</dbReference>
<dbReference type="GO" id="GO:0045259">
    <property type="term" value="C:proton-transporting ATP synthase complex"/>
    <property type="evidence" value="ECO:0007669"/>
    <property type="project" value="UniProtKB-KW"/>
</dbReference>
<feature type="transmembrane region" description="Helical" evidence="12">
    <location>
        <begin position="54"/>
        <end position="75"/>
    </location>
</feature>
<keyword evidence="10" id="KW-0066">ATP synthesis</keyword>
<geneLocation type="mitochondrion" evidence="13"/>
<evidence type="ECO:0000256" key="1">
    <source>
        <dbReference type="ARBA" id="ARBA00004141"/>
    </source>
</evidence>
<dbReference type="InterPro" id="IPR000568">
    <property type="entry name" value="ATP_synth_F0_asu"/>
</dbReference>
<evidence type="ECO:0000256" key="10">
    <source>
        <dbReference type="ARBA" id="ARBA00023310"/>
    </source>
</evidence>
<protein>
    <recommendedName>
        <fullName evidence="11">ATP synthase subunit a</fullName>
    </recommendedName>
</protein>
<keyword evidence="9 12" id="KW-0472">Membrane</keyword>
<proteinExistence type="inferred from homology"/>
<reference evidence="13" key="2">
    <citation type="submission" date="2021-08" db="EMBL/GenBank/DDBJ databases">
        <title>Laevapex fuscus from NM.</title>
        <authorList>
            <person name="Kamel B."/>
            <person name="Adema C.M."/>
        </authorList>
    </citation>
    <scope>NUCLEOTIDE SEQUENCE</scope>
    <source>
        <strain evidence="13">A_19</strain>
    </source>
</reference>
<evidence type="ECO:0000313" key="13">
    <source>
        <dbReference type="EMBL" id="QXX99483.1"/>
    </source>
</evidence>
<dbReference type="InterPro" id="IPR045083">
    <property type="entry name" value="ATP_synth_F0_asu_bact/mt"/>
</dbReference>
<keyword evidence="7 12" id="KW-1133">Transmembrane helix</keyword>
<evidence type="ECO:0000256" key="5">
    <source>
        <dbReference type="ARBA" id="ARBA00022692"/>
    </source>
</evidence>
<dbReference type="InterPro" id="IPR035908">
    <property type="entry name" value="F0_ATP_A_sf"/>
</dbReference>
<evidence type="ECO:0000256" key="3">
    <source>
        <dbReference type="ARBA" id="ARBA00022448"/>
    </source>
</evidence>
<dbReference type="Gene3D" id="1.20.120.220">
    <property type="entry name" value="ATP synthase, F0 complex, subunit A"/>
    <property type="match status" value="1"/>
</dbReference>
<sequence length="203" mass="23004">MFTDLFSALDNSQNSIYPWMLSTLMILLFTKNLFLKNFMFSINMEKNKVLPWNFINSLIIMLILLNLLGLIPFGFSITSSIWVNSAVALVFWMMLIWSGMKSSAKKTIAHLAPMGAPVALMPFLVLIETVSILIRPLTLTVRLVANIGAGHIVLSMISSCLNSFSISMFLVMMTYNFFEVFVCFVQAYVFTLLLKSYSNEVDY</sequence>
<keyword evidence="5 12" id="KW-0812">Transmembrane</keyword>
<keyword evidence="13" id="KW-0496">Mitochondrion</keyword>
<feature type="transmembrane region" description="Helical" evidence="12">
    <location>
        <begin position="140"/>
        <end position="161"/>
    </location>
</feature>
<keyword evidence="4" id="KW-0138">CF(0)</keyword>
<dbReference type="AlphaFoldDB" id="A0A8F8AHI3"/>
<evidence type="ECO:0000256" key="9">
    <source>
        <dbReference type="ARBA" id="ARBA00023136"/>
    </source>
</evidence>
<evidence type="ECO:0000256" key="8">
    <source>
        <dbReference type="ARBA" id="ARBA00023065"/>
    </source>
</evidence>
<dbReference type="PRINTS" id="PR00123">
    <property type="entry name" value="ATPASEA"/>
</dbReference>
<reference evidence="13" key="1">
    <citation type="submission" date="2019-12" db="EMBL/GenBank/DDBJ databases">
        <authorList>
            <person name="Hamm P.S."/>
            <person name="Badgett J.E."/>
            <person name="Balderamos G.L."/>
            <person name="Beuchelt S.B."/>
            <person name="Bowman D.C."/>
            <person name="Colica R.A."/>
            <person name="Garcia J.A."/>
            <person name="Hindi S.T."/>
            <person name="Jehle S.A."/>
            <person name="Lopez-Monzon M."/>
            <person name="Mani A."/>
            <person name="Martin C.M."/>
            <person name="McQuirk K.A."/>
            <person name="Montoya K.N."/>
            <person name="Paez-Beltran L.E."/>
            <person name="Patel S.J."/>
            <person name="Pittis A.V."/>
            <person name="Shelp T.M."/>
            <person name="Tucker C.M."/>
            <person name="Vega S.V."/>
            <person name="Venhaus E.N."/>
            <person name="West C.N."/>
            <person name="Yogi P."/>
            <person name="Natvig D.O."/>
            <person name="Kamel K."/>
            <person name="Adema C.M."/>
        </authorList>
    </citation>
    <scope>NUCLEOTIDE SEQUENCE</scope>
    <source>
        <strain evidence="13">A_19</strain>
    </source>
</reference>
<feature type="transmembrane region" description="Helical" evidence="12">
    <location>
        <begin position="111"/>
        <end position="134"/>
    </location>
</feature>
<dbReference type="PANTHER" id="PTHR11410:SF0">
    <property type="entry name" value="ATP SYNTHASE SUBUNIT A"/>
    <property type="match status" value="1"/>
</dbReference>
<dbReference type="SUPFAM" id="SSF81336">
    <property type="entry name" value="F1F0 ATP synthase subunit A"/>
    <property type="match status" value="1"/>
</dbReference>
<gene>
    <name evidence="13" type="primary">atp6</name>
</gene>
<organism evidence="13">
    <name type="scientific">Laevapex fuscus</name>
    <dbReference type="NCBI Taxonomy" id="240816"/>
    <lineage>
        <taxon>Eukaryota</taxon>
        <taxon>Metazoa</taxon>
        <taxon>Spiralia</taxon>
        <taxon>Lophotrochozoa</taxon>
        <taxon>Mollusca</taxon>
        <taxon>Gastropoda</taxon>
        <taxon>Heterobranchia</taxon>
        <taxon>Euthyneura</taxon>
        <taxon>Panpulmonata</taxon>
        <taxon>Hygrophila</taxon>
        <taxon>Lymnaeoidea</taxon>
        <taxon>Ancylidae</taxon>
        <taxon>Laevapex</taxon>
    </lineage>
</organism>
<accession>A0A8F8AHI3</accession>
<dbReference type="CDD" id="cd00310">
    <property type="entry name" value="ATP-synt_Fo_a_6"/>
    <property type="match status" value="1"/>
</dbReference>
<feature type="transmembrane region" description="Helical" evidence="12">
    <location>
        <begin position="173"/>
        <end position="194"/>
    </location>
</feature>
<feature type="transmembrane region" description="Helical" evidence="12">
    <location>
        <begin position="81"/>
        <end position="99"/>
    </location>
</feature>
<evidence type="ECO:0000256" key="6">
    <source>
        <dbReference type="ARBA" id="ARBA00022781"/>
    </source>
</evidence>
<evidence type="ECO:0000256" key="12">
    <source>
        <dbReference type="SAM" id="Phobius"/>
    </source>
</evidence>
<dbReference type="PROSITE" id="PS00449">
    <property type="entry name" value="ATPASE_A"/>
    <property type="match status" value="1"/>
</dbReference>
<evidence type="ECO:0000256" key="2">
    <source>
        <dbReference type="ARBA" id="ARBA00006810"/>
    </source>
</evidence>
<keyword evidence="3" id="KW-0813">Transport</keyword>
<keyword evidence="8" id="KW-0406">Ion transport</keyword>
<dbReference type="EMBL" id="MN830918">
    <property type="protein sequence ID" value="QXX99483.1"/>
    <property type="molecule type" value="Genomic_DNA"/>
</dbReference>
<name>A0A8F8AHI3_9GAST</name>
<comment type="similarity">
    <text evidence="2">Belongs to the ATPase A chain family.</text>
</comment>
<dbReference type="InterPro" id="IPR023011">
    <property type="entry name" value="ATP_synth_F0_asu_AS"/>
</dbReference>
<dbReference type="GO" id="GO:0005743">
    <property type="term" value="C:mitochondrial inner membrane"/>
    <property type="evidence" value="ECO:0007669"/>
    <property type="project" value="UniProtKB-SubCell"/>
</dbReference>
<dbReference type="GO" id="GO:0046933">
    <property type="term" value="F:proton-transporting ATP synthase activity, rotational mechanism"/>
    <property type="evidence" value="ECO:0007669"/>
    <property type="project" value="TreeGrafter"/>
</dbReference>
<evidence type="ECO:0000256" key="4">
    <source>
        <dbReference type="ARBA" id="ARBA00022547"/>
    </source>
</evidence>
<comment type="subcellular location">
    <subcellularLocation>
        <location evidence="1">Membrane</location>
        <topology evidence="1">Multi-pass membrane protein</topology>
    </subcellularLocation>
    <subcellularLocation>
        <location evidence="11">Mitochondrion inner membrane</location>
        <topology evidence="11">Multi-pass membrane protein</topology>
    </subcellularLocation>
</comment>
<dbReference type="PANTHER" id="PTHR11410">
    <property type="entry name" value="ATP SYNTHASE SUBUNIT A"/>
    <property type="match status" value="1"/>
</dbReference>
<feature type="transmembrane region" description="Helical" evidence="12">
    <location>
        <begin position="16"/>
        <end position="34"/>
    </location>
</feature>
<dbReference type="NCBIfam" id="TIGR01131">
    <property type="entry name" value="ATP_synt_6_or_A"/>
    <property type="match status" value="1"/>
</dbReference>